<evidence type="ECO:0000313" key="3">
    <source>
        <dbReference type="Proteomes" id="UP001212821"/>
    </source>
</evidence>
<proteinExistence type="predicted"/>
<accession>A0ABY7Q3A2</accession>
<feature type="region of interest" description="Disordered" evidence="1">
    <location>
        <begin position="1"/>
        <end position="50"/>
    </location>
</feature>
<feature type="compositionally biased region" description="Pro residues" evidence="1">
    <location>
        <begin position="24"/>
        <end position="48"/>
    </location>
</feature>
<name>A0ABY7Q3A2_9ACTN</name>
<evidence type="ECO:0000313" key="2">
    <source>
        <dbReference type="EMBL" id="WBP86676.1"/>
    </source>
</evidence>
<gene>
    <name evidence="2" type="ORF">O1G21_13040</name>
</gene>
<dbReference type="Proteomes" id="UP001212821">
    <property type="component" value="Chromosome"/>
</dbReference>
<dbReference type="EMBL" id="CP115450">
    <property type="protein sequence ID" value="WBP86676.1"/>
    <property type="molecule type" value="Genomic_DNA"/>
</dbReference>
<evidence type="ECO:0000256" key="1">
    <source>
        <dbReference type="SAM" id="MobiDB-lite"/>
    </source>
</evidence>
<sequence length="139" mass="14474">MGRHPGLITRTSGTWAGPGGLRGSPPPRSAEPPLRPPAPAAPPRPDPPALGLRAAAAFDQRAQALLAEELRAQDPAHDERTARVAAAQLLAVRLTLVGGNHRRMLAGERAAALPAALDEARRAFAAVEHRLGDYCAAPA</sequence>
<dbReference type="RefSeq" id="WP_270143506.1">
    <property type="nucleotide sequence ID" value="NZ_CP115450.1"/>
</dbReference>
<protein>
    <submittedName>
        <fullName evidence="2">Uncharacterized protein</fullName>
    </submittedName>
</protein>
<organism evidence="2 3">
    <name type="scientific">Kitasatospora cathayae</name>
    <dbReference type="NCBI Taxonomy" id="3004092"/>
    <lineage>
        <taxon>Bacteria</taxon>
        <taxon>Bacillati</taxon>
        <taxon>Actinomycetota</taxon>
        <taxon>Actinomycetes</taxon>
        <taxon>Kitasatosporales</taxon>
        <taxon>Streptomycetaceae</taxon>
        <taxon>Kitasatospora</taxon>
    </lineage>
</organism>
<reference evidence="3" key="1">
    <citation type="submission" date="2022-12" db="EMBL/GenBank/DDBJ databases">
        <authorList>
            <person name="Mo P."/>
        </authorList>
    </citation>
    <scope>NUCLEOTIDE SEQUENCE [LARGE SCALE GENOMIC DNA]</scope>
    <source>
        <strain evidence="3">HUAS 3-15</strain>
    </source>
</reference>
<keyword evidence="3" id="KW-1185">Reference proteome</keyword>